<evidence type="ECO:0000256" key="1">
    <source>
        <dbReference type="SAM" id="MobiDB-lite"/>
    </source>
</evidence>
<comment type="caution">
    <text evidence="2">The sequence shown here is derived from an EMBL/GenBank/DDBJ whole genome shotgun (WGS) entry which is preliminary data.</text>
</comment>
<reference evidence="2" key="1">
    <citation type="submission" date="2022-01" db="EMBL/GenBank/DDBJ databases">
        <title>Comparative genomics reveals a dynamic genome evolution in the ectomycorrhizal milk-cap (Lactarius) mushrooms.</title>
        <authorList>
            <consortium name="DOE Joint Genome Institute"/>
            <person name="Lebreton A."/>
            <person name="Tang N."/>
            <person name="Kuo A."/>
            <person name="LaButti K."/>
            <person name="Drula E."/>
            <person name="Barry K."/>
            <person name="Clum A."/>
            <person name="Lipzen A."/>
            <person name="Mousain D."/>
            <person name="Ng V."/>
            <person name="Wang R."/>
            <person name="Wang X."/>
            <person name="Dai Y."/>
            <person name="Henrissat B."/>
            <person name="Grigoriev I.V."/>
            <person name="Guerin-Laguette A."/>
            <person name="Yu F."/>
            <person name="Martin F.M."/>
        </authorList>
    </citation>
    <scope>NUCLEOTIDE SEQUENCE</scope>
    <source>
        <strain evidence="2">QP</strain>
    </source>
</reference>
<dbReference type="EMBL" id="JAKELL010000038">
    <property type="protein sequence ID" value="KAH8989240.1"/>
    <property type="molecule type" value="Genomic_DNA"/>
</dbReference>
<accession>A0AAD4LEC9</accession>
<proteinExistence type="predicted"/>
<dbReference type="Proteomes" id="UP001201163">
    <property type="component" value="Unassembled WGS sequence"/>
</dbReference>
<dbReference type="AlphaFoldDB" id="A0AAD4LEC9"/>
<evidence type="ECO:0000313" key="2">
    <source>
        <dbReference type="EMBL" id="KAH8989240.1"/>
    </source>
</evidence>
<organism evidence="2 3">
    <name type="scientific">Lactarius akahatsu</name>
    <dbReference type="NCBI Taxonomy" id="416441"/>
    <lineage>
        <taxon>Eukaryota</taxon>
        <taxon>Fungi</taxon>
        <taxon>Dikarya</taxon>
        <taxon>Basidiomycota</taxon>
        <taxon>Agaricomycotina</taxon>
        <taxon>Agaricomycetes</taxon>
        <taxon>Russulales</taxon>
        <taxon>Russulaceae</taxon>
        <taxon>Lactarius</taxon>
    </lineage>
</organism>
<keyword evidence="3" id="KW-1185">Reference proteome</keyword>
<name>A0AAD4LEC9_9AGAM</name>
<feature type="region of interest" description="Disordered" evidence="1">
    <location>
        <begin position="44"/>
        <end position="92"/>
    </location>
</feature>
<evidence type="ECO:0000313" key="3">
    <source>
        <dbReference type="Proteomes" id="UP001201163"/>
    </source>
</evidence>
<protein>
    <submittedName>
        <fullName evidence="2">Uncharacterized protein</fullName>
    </submittedName>
</protein>
<gene>
    <name evidence="2" type="ORF">EDB92DRAFT_879642</name>
</gene>
<sequence length="232" mass="24898">MRASAPRIIPTATAPLLGLSSFQAQALSPFAVFSSLQRHGMPSGANLTGHHSVHTGDLPYSDPVLRASSSSESFSTEYGPDETPQSEESLPPAEFARRIESTLRLHVAPDAELAAEQSPLLPPLEEGDERAEKARFIRVMQTLRRVVALVEEVESIEASLARNPHGRLEDPPTTDDLTALMQGLMGPPSSMPASAPSLIFAPTSPMVIDKPPTLLYGRTIGFAAGKGRLWAR</sequence>